<protein>
    <submittedName>
        <fullName evidence="4">DUF1311 domain-containing protein</fullName>
    </submittedName>
</protein>
<gene>
    <name evidence="4" type="ORF">PQ456_03080</name>
</gene>
<keyword evidence="5" id="KW-1185">Reference proteome</keyword>
<dbReference type="PROSITE" id="PS51257">
    <property type="entry name" value="PROKAR_LIPOPROTEIN"/>
    <property type="match status" value="1"/>
</dbReference>
<sequence>MKWTISLLLTCTVLTACGQSNHQATTPEATATSKPSVTASAEVNQKTTKANQTSTEQSEESTEDTPYYGDYQMDPEDTFNHLIHNNPLDRAYNKEYNEFQNSSQFSTAGWVALEGKYLKLWDIEMNNTMQQLKSKLSASQYALLQQSQKGWETYDQQEAEFVEDTFLKDSYFGSQGQVSAVSAQLSRTRERTIQLMEYAYEHNDHQLKFVYQ</sequence>
<name>A0AAX3M4N8_9BACL</name>
<feature type="compositionally biased region" description="Polar residues" evidence="1">
    <location>
        <begin position="25"/>
        <end position="51"/>
    </location>
</feature>
<feature type="region of interest" description="Disordered" evidence="1">
    <location>
        <begin position="25"/>
        <end position="67"/>
    </location>
</feature>
<dbReference type="Gene3D" id="1.20.1270.180">
    <property type="match status" value="1"/>
</dbReference>
<evidence type="ECO:0000313" key="5">
    <source>
        <dbReference type="Proteomes" id="UP001220509"/>
    </source>
</evidence>
<dbReference type="AlphaFoldDB" id="A0AAX3M4N8"/>
<evidence type="ECO:0000313" key="4">
    <source>
        <dbReference type="EMBL" id="WCT56534.1"/>
    </source>
</evidence>
<evidence type="ECO:0000259" key="3">
    <source>
        <dbReference type="Pfam" id="PF07007"/>
    </source>
</evidence>
<feature type="domain" description="Lysozyme inhibitor LprI-like N-terminal" evidence="3">
    <location>
        <begin position="106"/>
        <end position="195"/>
    </location>
</feature>
<dbReference type="Proteomes" id="UP001220509">
    <property type="component" value="Chromosome"/>
</dbReference>
<dbReference type="InterPro" id="IPR009739">
    <property type="entry name" value="LprI-like_N"/>
</dbReference>
<accession>A0AAX3M4N8</accession>
<dbReference type="Pfam" id="PF07007">
    <property type="entry name" value="LprI"/>
    <property type="match status" value="1"/>
</dbReference>
<feature type="signal peptide" evidence="2">
    <location>
        <begin position="1"/>
        <end position="18"/>
    </location>
</feature>
<proteinExistence type="predicted"/>
<evidence type="ECO:0000256" key="2">
    <source>
        <dbReference type="SAM" id="SignalP"/>
    </source>
</evidence>
<dbReference type="EMBL" id="CP117416">
    <property type="protein sequence ID" value="WCT56534.1"/>
    <property type="molecule type" value="Genomic_DNA"/>
</dbReference>
<dbReference type="RefSeq" id="WP_273614814.1">
    <property type="nucleotide sequence ID" value="NZ_CP117416.1"/>
</dbReference>
<organism evidence="4 5">
    <name type="scientific">Paenibacillus kyungheensis</name>
    <dbReference type="NCBI Taxonomy" id="1452732"/>
    <lineage>
        <taxon>Bacteria</taxon>
        <taxon>Bacillati</taxon>
        <taxon>Bacillota</taxon>
        <taxon>Bacilli</taxon>
        <taxon>Bacillales</taxon>
        <taxon>Paenibacillaceae</taxon>
        <taxon>Paenibacillus</taxon>
    </lineage>
</organism>
<keyword evidence="2" id="KW-0732">Signal</keyword>
<feature type="chain" id="PRO_5043847612" evidence="2">
    <location>
        <begin position="19"/>
        <end position="212"/>
    </location>
</feature>
<reference evidence="4 5" key="1">
    <citation type="submission" date="2023-02" db="EMBL/GenBank/DDBJ databases">
        <title>Genome sequence of Paenibacillus kyungheensis KACC 18744.</title>
        <authorList>
            <person name="Kim S."/>
            <person name="Heo J."/>
            <person name="Kwon S.-W."/>
        </authorList>
    </citation>
    <scope>NUCLEOTIDE SEQUENCE [LARGE SCALE GENOMIC DNA]</scope>
    <source>
        <strain evidence="4 5">KACC 18744</strain>
    </source>
</reference>
<dbReference type="KEGG" id="pka:PQ456_03080"/>
<evidence type="ECO:0000256" key="1">
    <source>
        <dbReference type="SAM" id="MobiDB-lite"/>
    </source>
</evidence>